<dbReference type="Pfam" id="PF00435">
    <property type="entry name" value="Spectrin"/>
    <property type="match status" value="1"/>
</dbReference>
<dbReference type="SUPFAM" id="SSF46966">
    <property type="entry name" value="Spectrin repeat"/>
    <property type="match status" value="1"/>
</dbReference>
<protein>
    <submittedName>
        <fullName evidence="3">Spectrin repeat-containing domain protein</fullName>
    </submittedName>
</protein>
<sequence>MQHFIEVLSEILTCLIQMNIENQSRRSSTSSQKSVKRRGKVMEETIVEFEECLEHVELVKSLFKEHEMFMQSLTESQDGVGRVLRRGQQLLQKLDEEEASAIIAQLLMVNSKWERIREVAMSRQNQLQHCLNTVQIEQLESIRKWLDNMEEEIQNAPPLTLNQNEVEKLIDAHTVIQERIENEQKK</sequence>
<evidence type="ECO:0000313" key="2">
    <source>
        <dbReference type="Proteomes" id="UP000267606"/>
    </source>
</evidence>
<dbReference type="Proteomes" id="UP000267606">
    <property type="component" value="Unassembled WGS sequence"/>
</dbReference>
<evidence type="ECO:0000313" key="3">
    <source>
        <dbReference type="WBParaSite" id="OFLC_0000565601-mRNA-1"/>
    </source>
</evidence>
<dbReference type="Gene3D" id="1.20.58.60">
    <property type="match status" value="2"/>
</dbReference>
<organism evidence="3">
    <name type="scientific">Onchocerca flexuosa</name>
    <dbReference type="NCBI Taxonomy" id="387005"/>
    <lineage>
        <taxon>Eukaryota</taxon>
        <taxon>Metazoa</taxon>
        <taxon>Ecdysozoa</taxon>
        <taxon>Nematoda</taxon>
        <taxon>Chromadorea</taxon>
        <taxon>Rhabditida</taxon>
        <taxon>Spirurina</taxon>
        <taxon>Spiruromorpha</taxon>
        <taxon>Filarioidea</taxon>
        <taxon>Onchocercidae</taxon>
        <taxon>Onchocerca</taxon>
    </lineage>
</organism>
<dbReference type="AlphaFoldDB" id="A0A183HDU5"/>
<accession>A0A183HDU5</accession>
<dbReference type="WBParaSite" id="OFLC_0000565601-mRNA-1">
    <property type="protein sequence ID" value="OFLC_0000565601-mRNA-1"/>
    <property type="gene ID" value="OFLC_0000565601"/>
</dbReference>
<dbReference type="InterPro" id="IPR018159">
    <property type="entry name" value="Spectrin/alpha-actinin"/>
</dbReference>
<name>A0A183HDU5_9BILA</name>
<reference evidence="3" key="1">
    <citation type="submission" date="2016-06" db="UniProtKB">
        <authorList>
            <consortium name="WormBaseParasite"/>
        </authorList>
    </citation>
    <scope>IDENTIFICATION</scope>
</reference>
<dbReference type="STRING" id="387005.A0A183HDU5"/>
<gene>
    <name evidence="1" type="ORF">OFLC_LOCUS5657</name>
</gene>
<dbReference type="InterPro" id="IPR002017">
    <property type="entry name" value="Spectrin_repeat"/>
</dbReference>
<dbReference type="EMBL" id="UZAJ01004976">
    <property type="protein sequence ID" value="VDO43867.1"/>
    <property type="molecule type" value="Genomic_DNA"/>
</dbReference>
<reference evidence="1 2" key="2">
    <citation type="submission" date="2018-11" db="EMBL/GenBank/DDBJ databases">
        <authorList>
            <consortium name="Pathogen Informatics"/>
        </authorList>
    </citation>
    <scope>NUCLEOTIDE SEQUENCE [LARGE SCALE GENOMIC DNA]</scope>
</reference>
<dbReference type="SMART" id="SM00150">
    <property type="entry name" value="SPEC"/>
    <property type="match status" value="1"/>
</dbReference>
<proteinExistence type="predicted"/>
<keyword evidence="2" id="KW-1185">Reference proteome</keyword>
<evidence type="ECO:0000313" key="1">
    <source>
        <dbReference type="EMBL" id="VDO43867.1"/>
    </source>
</evidence>